<reference evidence="2 3" key="1">
    <citation type="journal article" date="2014" name="Nat. Commun.">
        <title>Klebsormidium flaccidum genome reveals primary factors for plant terrestrial adaptation.</title>
        <authorList>
            <person name="Hori K."/>
            <person name="Maruyama F."/>
            <person name="Fujisawa T."/>
            <person name="Togashi T."/>
            <person name="Yamamoto N."/>
            <person name="Seo M."/>
            <person name="Sato S."/>
            <person name="Yamada T."/>
            <person name="Mori H."/>
            <person name="Tajima N."/>
            <person name="Moriyama T."/>
            <person name="Ikeuchi M."/>
            <person name="Watanabe M."/>
            <person name="Wada H."/>
            <person name="Kobayashi K."/>
            <person name="Saito M."/>
            <person name="Masuda T."/>
            <person name="Sasaki-Sekimoto Y."/>
            <person name="Mashiguchi K."/>
            <person name="Awai K."/>
            <person name="Shimojima M."/>
            <person name="Masuda S."/>
            <person name="Iwai M."/>
            <person name="Nobusawa T."/>
            <person name="Narise T."/>
            <person name="Kondo S."/>
            <person name="Saito H."/>
            <person name="Sato R."/>
            <person name="Murakawa M."/>
            <person name="Ihara Y."/>
            <person name="Oshima-Yamada Y."/>
            <person name="Ohtaka K."/>
            <person name="Satoh M."/>
            <person name="Sonobe K."/>
            <person name="Ishii M."/>
            <person name="Ohtani R."/>
            <person name="Kanamori-Sato M."/>
            <person name="Honoki R."/>
            <person name="Miyazaki D."/>
            <person name="Mochizuki H."/>
            <person name="Umetsu J."/>
            <person name="Higashi K."/>
            <person name="Shibata D."/>
            <person name="Kamiya Y."/>
            <person name="Sato N."/>
            <person name="Nakamura Y."/>
            <person name="Tabata S."/>
            <person name="Ida S."/>
            <person name="Kurokawa K."/>
            <person name="Ohta H."/>
        </authorList>
    </citation>
    <scope>NUCLEOTIDE SEQUENCE [LARGE SCALE GENOMIC DNA]</scope>
    <source>
        <strain evidence="2 3">NIES-2285</strain>
    </source>
</reference>
<dbReference type="OMA" id="DGPSHIS"/>
<feature type="region of interest" description="Disordered" evidence="1">
    <location>
        <begin position="906"/>
        <end position="1032"/>
    </location>
</feature>
<keyword evidence="3" id="KW-1185">Reference proteome</keyword>
<feature type="region of interest" description="Disordered" evidence="1">
    <location>
        <begin position="555"/>
        <end position="675"/>
    </location>
</feature>
<feature type="compositionally biased region" description="Pro residues" evidence="1">
    <location>
        <begin position="355"/>
        <end position="366"/>
    </location>
</feature>
<proteinExistence type="predicted"/>
<evidence type="ECO:0000256" key="1">
    <source>
        <dbReference type="SAM" id="MobiDB-lite"/>
    </source>
</evidence>
<feature type="compositionally biased region" description="Polar residues" evidence="1">
    <location>
        <begin position="591"/>
        <end position="601"/>
    </location>
</feature>
<protein>
    <submittedName>
        <fullName evidence="2">Uncharacterized protein</fullName>
    </submittedName>
</protein>
<feature type="compositionally biased region" description="Low complexity" evidence="1">
    <location>
        <begin position="1153"/>
        <end position="1181"/>
    </location>
</feature>
<feature type="region of interest" description="Disordered" evidence="1">
    <location>
        <begin position="417"/>
        <end position="443"/>
    </location>
</feature>
<feature type="compositionally biased region" description="Polar residues" evidence="1">
    <location>
        <begin position="254"/>
        <end position="264"/>
    </location>
</feature>
<feature type="region of interest" description="Disordered" evidence="1">
    <location>
        <begin position="333"/>
        <end position="388"/>
    </location>
</feature>
<feature type="region of interest" description="Disordered" evidence="1">
    <location>
        <begin position="1092"/>
        <end position="1111"/>
    </location>
</feature>
<dbReference type="Proteomes" id="UP000054558">
    <property type="component" value="Unassembled WGS sequence"/>
</dbReference>
<feature type="compositionally biased region" description="Low complexity" evidence="1">
    <location>
        <begin position="1260"/>
        <end position="1271"/>
    </location>
</feature>
<feature type="region of interest" description="Disordered" evidence="1">
    <location>
        <begin position="248"/>
        <end position="287"/>
    </location>
</feature>
<evidence type="ECO:0000313" key="2">
    <source>
        <dbReference type="EMBL" id="GAQ88690.1"/>
    </source>
</evidence>
<name>A0A1Y1ICN9_KLENI</name>
<organism evidence="2 3">
    <name type="scientific">Klebsormidium nitens</name>
    <name type="common">Green alga</name>
    <name type="synonym">Ulothrix nitens</name>
    <dbReference type="NCBI Taxonomy" id="105231"/>
    <lineage>
        <taxon>Eukaryota</taxon>
        <taxon>Viridiplantae</taxon>
        <taxon>Streptophyta</taxon>
        <taxon>Klebsormidiophyceae</taxon>
        <taxon>Klebsormidiales</taxon>
        <taxon>Klebsormidiaceae</taxon>
        <taxon>Klebsormidium</taxon>
    </lineage>
</organism>
<feature type="region of interest" description="Disordered" evidence="1">
    <location>
        <begin position="1152"/>
        <end position="1286"/>
    </location>
</feature>
<evidence type="ECO:0000313" key="3">
    <source>
        <dbReference type="Proteomes" id="UP000054558"/>
    </source>
</evidence>
<feature type="compositionally biased region" description="Basic residues" evidence="1">
    <location>
        <begin position="655"/>
        <end position="665"/>
    </location>
</feature>
<feature type="compositionally biased region" description="Basic and acidic residues" evidence="1">
    <location>
        <begin position="993"/>
        <end position="1002"/>
    </location>
</feature>
<gene>
    <name evidence="2" type="ORF">KFL_004520070</name>
</gene>
<accession>A0A1Y1ICN9</accession>
<feature type="compositionally biased region" description="Low complexity" evidence="1">
    <location>
        <begin position="367"/>
        <end position="378"/>
    </location>
</feature>
<sequence length="1286" mass="135257">MSDQGSQGSVSGSGYDGAFADSLLRSCDEEAASLQHVLGGPLQVSGWTLGARLGEMQPGGADTLLLPRGAVNAGVLPQHGGVGQFAETSGQEPLAYVRQSTASQLQPGPCDPAFFSTGSPDVHWASTSSNHASQGLGPVKQLSFGPALIHANLPLETTPQSWLQPEKHLRTSHKADLAATPLSQNQLRSPSLDLGWSLQYGSFSQAQRYNPVRQHLVAPKTGVATSPENRIPIWQHEGSHVQSAAFTDVRGEQTPRSAPQTPIQKDNIAAGRQPQHAKPSLSSAPQGRHYMSATSLSFQGHPSQVSLQPLRDQAEHLLRNRLVHQSAHRFEGGRIGRRWEKQENREKKLHAQSPGPLPLSSPPPLAPDLHSLPRRQQAPPRPPGLRLNALFQDSTPAIPKPHHANLAVKQAHATELRYSSPEVTRQGPPVPQFSQRSDRRAPLAQTGVPAGDALWQSGVSSLQNQQGPGHSAHWQPAEESLWSRQQAPVVTVIGAKEGQGPALNLGDRSHNYVGGQHSQRLVSGQDMDVGPHWHAVAGRSDRGPNPDLAHVAGAMHSQMQPSTHPAPQIPHVPQERGQKDSFGADTPATRALQSQLSSTQRALGGAKHGVWRSTHPAGTVEDLSGPEQRSPVQNTGALDTAESSAEHVPSQATRQRGRAPRKAVRKTTQGGTPEKVELVGGHAAVPESSLPLRTGAPQGWLGYSDGTGVLGIESHHELFPKDDWEVKPVGEQGLEAIAEAAEYEAVDQYPMGRFSRASAKFDQALGFENVDEFGNEVSEGKKRPRGEAESETERAAYVSSVEALSGTNAAARSRIACELEKQAIILALEEGHVVKRIKLMGILSGSAPRAAPEPAASLPSGAVCPHAGPGPARGDADVVSENGGPFLTGPPVSGTEMPGLQPVVTYNDVTGAPRTGRDTVNGGDGSEGHVGPPQKPLTSAVPTAGAPFSASAQQDATPFDRASGHFAVPSDPGQPTAHFFADVQDAMSDSEDKENIRPKEDTAASDDMDFETDLDQSPPQQEQSGNASPVLLTPSIGEGLAHSVGNVVLSYGAGAAGSFAEGMVLQRPVTSPLGSSEEMGEDDPLLALQPAAKRHKAAHLPQPVAPSTPAEVATNAASVFGASPPADAWEKHDSPPLRSKVVKCLVSHPLTPPKSSFPSFPSPAHQTLPVVTRRSSVSSRTPSPPGVKAGGVPSPKSSPDRMRPALCSAPYNLGSPTKSREGRGPFSSPQKTSPGRKTIPSPAKSRNSTASPPKKGSKGSGPSSSSSRSMGPSPPKSSPAKMARLI</sequence>
<feature type="compositionally biased region" description="Polar residues" evidence="1">
    <location>
        <begin position="630"/>
        <end position="643"/>
    </location>
</feature>
<feature type="compositionally biased region" description="Polar residues" evidence="1">
    <location>
        <begin position="1015"/>
        <end position="1027"/>
    </location>
</feature>
<feature type="compositionally biased region" description="Basic and acidic residues" evidence="1">
    <location>
        <begin position="333"/>
        <end position="346"/>
    </location>
</feature>
<dbReference type="EMBL" id="DF237401">
    <property type="protein sequence ID" value="GAQ88690.1"/>
    <property type="molecule type" value="Genomic_DNA"/>
</dbReference>
<feature type="compositionally biased region" description="Acidic residues" evidence="1">
    <location>
        <begin position="1003"/>
        <end position="1014"/>
    </location>
</feature>